<keyword evidence="2" id="KW-1185">Reference proteome</keyword>
<gene>
    <name evidence="1" type="ORF">ASPTUDRAFT_786216</name>
</gene>
<dbReference type="STRING" id="767770.A0A1L9MV26"/>
<evidence type="ECO:0008006" key="3">
    <source>
        <dbReference type="Google" id="ProtNLM"/>
    </source>
</evidence>
<name>A0A1L9MV26_ASPTC</name>
<accession>A0A1L9MV26</accession>
<dbReference type="AlphaFoldDB" id="A0A1L9MV26"/>
<dbReference type="Gene3D" id="1.10.8.10">
    <property type="entry name" value="DNA helicase RuvA subunit, C-terminal domain"/>
    <property type="match status" value="1"/>
</dbReference>
<dbReference type="SUPFAM" id="SSF46934">
    <property type="entry name" value="UBA-like"/>
    <property type="match status" value="1"/>
</dbReference>
<dbReference type="Pfam" id="PF14555">
    <property type="entry name" value="UBA_4"/>
    <property type="match status" value="1"/>
</dbReference>
<evidence type="ECO:0000313" key="2">
    <source>
        <dbReference type="Proteomes" id="UP000184304"/>
    </source>
</evidence>
<evidence type="ECO:0000313" key="1">
    <source>
        <dbReference type="EMBL" id="OJI80834.1"/>
    </source>
</evidence>
<proteinExistence type="predicted"/>
<dbReference type="OrthoDB" id="27198at2759"/>
<dbReference type="VEuPathDB" id="FungiDB:ASPTUDRAFT_786216"/>
<dbReference type="InterPro" id="IPR009060">
    <property type="entry name" value="UBA-like_sf"/>
</dbReference>
<organism evidence="1 2">
    <name type="scientific">Aspergillus tubingensis (strain CBS 134.48)</name>
    <dbReference type="NCBI Taxonomy" id="767770"/>
    <lineage>
        <taxon>Eukaryota</taxon>
        <taxon>Fungi</taxon>
        <taxon>Dikarya</taxon>
        <taxon>Ascomycota</taxon>
        <taxon>Pezizomycotina</taxon>
        <taxon>Eurotiomycetes</taxon>
        <taxon>Eurotiomycetidae</taxon>
        <taxon>Eurotiales</taxon>
        <taxon>Aspergillaceae</taxon>
        <taxon>Aspergillus</taxon>
        <taxon>Aspergillus subgen. Circumdati</taxon>
    </lineage>
</organism>
<sequence length="131" mass="14258">MRGTCTGTSHSASSIRRCEVSPSSHLSSGLTTLLYISSPCSLCAHSHQHSTSSLPRWLPNESLHPPPSANIFPAGHCLPHPTMPPYSTAQKQCIMQFVNLTQAKDAVAAKFLKASRWNVEQALDACWCRLS</sequence>
<dbReference type="EMBL" id="KV878206">
    <property type="protein sequence ID" value="OJI80834.1"/>
    <property type="molecule type" value="Genomic_DNA"/>
</dbReference>
<protein>
    <recommendedName>
        <fullName evidence="3">TAP-C domain-containing protein</fullName>
    </recommendedName>
</protein>
<dbReference type="Proteomes" id="UP000184304">
    <property type="component" value="Unassembled WGS sequence"/>
</dbReference>
<reference evidence="2" key="1">
    <citation type="journal article" date="2017" name="Genome Biol.">
        <title>Comparative genomics reveals high biological diversity and specific adaptations in the industrially and medically important fungal genus Aspergillus.</title>
        <authorList>
            <person name="de Vries R.P."/>
            <person name="Riley R."/>
            <person name="Wiebenga A."/>
            <person name="Aguilar-Osorio G."/>
            <person name="Amillis S."/>
            <person name="Uchima C.A."/>
            <person name="Anderluh G."/>
            <person name="Asadollahi M."/>
            <person name="Askin M."/>
            <person name="Barry K."/>
            <person name="Battaglia E."/>
            <person name="Bayram O."/>
            <person name="Benocci T."/>
            <person name="Braus-Stromeyer S.A."/>
            <person name="Caldana C."/>
            <person name="Canovas D."/>
            <person name="Cerqueira G.C."/>
            <person name="Chen F."/>
            <person name="Chen W."/>
            <person name="Choi C."/>
            <person name="Clum A."/>
            <person name="Dos Santos R.A."/>
            <person name="Damasio A.R."/>
            <person name="Diallinas G."/>
            <person name="Emri T."/>
            <person name="Fekete E."/>
            <person name="Flipphi M."/>
            <person name="Freyberg S."/>
            <person name="Gallo A."/>
            <person name="Gournas C."/>
            <person name="Habgood R."/>
            <person name="Hainaut M."/>
            <person name="Harispe M.L."/>
            <person name="Henrissat B."/>
            <person name="Hilden K.S."/>
            <person name="Hope R."/>
            <person name="Hossain A."/>
            <person name="Karabika E."/>
            <person name="Karaffa L."/>
            <person name="Karanyi Z."/>
            <person name="Krasevec N."/>
            <person name="Kuo A."/>
            <person name="Kusch H."/>
            <person name="LaButti K."/>
            <person name="Lagendijk E.L."/>
            <person name="Lapidus A."/>
            <person name="Levasseur A."/>
            <person name="Lindquist E."/>
            <person name="Lipzen A."/>
            <person name="Logrieco A.F."/>
            <person name="MacCabe A."/>
            <person name="Maekelae M.R."/>
            <person name="Malavazi I."/>
            <person name="Melin P."/>
            <person name="Meyer V."/>
            <person name="Mielnichuk N."/>
            <person name="Miskei M."/>
            <person name="Molnar A.P."/>
            <person name="Mule G."/>
            <person name="Ngan C.Y."/>
            <person name="Orejas M."/>
            <person name="Orosz E."/>
            <person name="Ouedraogo J.P."/>
            <person name="Overkamp K.M."/>
            <person name="Park H.-S."/>
            <person name="Perrone G."/>
            <person name="Piumi F."/>
            <person name="Punt P.J."/>
            <person name="Ram A.F."/>
            <person name="Ramon A."/>
            <person name="Rauscher S."/>
            <person name="Record E."/>
            <person name="Riano-Pachon D.M."/>
            <person name="Robert V."/>
            <person name="Roehrig J."/>
            <person name="Ruller R."/>
            <person name="Salamov A."/>
            <person name="Salih N.S."/>
            <person name="Samson R.A."/>
            <person name="Sandor E."/>
            <person name="Sanguinetti M."/>
            <person name="Schuetze T."/>
            <person name="Sepcic K."/>
            <person name="Shelest E."/>
            <person name="Sherlock G."/>
            <person name="Sophianopoulou V."/>
            <person name="Squina F.M."/>
            <person name="Sun H."/>
            <person name="Susca A."/>
            <person name="Todd R.B."/>
            <person name="Tsang A."/>
            <person name="Unkles S.E."/>
            <person name="van de Wiele N."/>
            <person name="van Rossen-Uffink D."/>
            <person name="Oliveira J.V."/>
            <person name="Vesth T.C."/>
            <person name="Visser J."/>
            <person name="Yu J.-H."/>
            <person name="Zhou M."/>
            <person name="Andersen M.R."/>
            <person name="Archer D.B."/>
            <person name="Baker S.E."/>
            <person name="Benoit I."/>
            <person name="Brakhage A.A."/>
            <person name="Braus G.H."/>
            <person name="Fischer R."/>
            <person name="Frisvad J.C."/>
            <person name="Goldman G.H."/>
            <person name="Houbraken J."/>
            <person name="Oakley B."/>
            <person name="Pocsi I."/>
            <person name="Scazzocchio C."/>
            <person name="Seiboth B."/>
            <person name="vanKuyk P.A."/>
            <person name="Wortman J."/>
            <person name="Dyer P.S."/>
            <person name="Grigoriev I.V."/>
        </authorList>
    </citation>
    <scope>NUCLEOTIDE SEQUENCE [LARGE SCALE GENOMIC DNA]</scope>
    <source>
        <strain evidence="2">CBS 134.48</strain>
    </source>
</reference>